<keyword evidence="6 7" id="KW-0414">Isoprene biosynthesis</keyword>
<dbReference type="Proteomes" id="UP000698173">
    <property type="component" value="Unassembled WGS sequence"/>
</dbReference>
<evidence type="ECO:0000256" key="3">
    <source>
        <dbReference type="ARBA" id="ARBA00009789"/>
    </source>
</evidence>
<dbReference type="EMBL" id="DYWT01000012">
    <property type="protein sequence ID" value="HJF30308.1"/>
    <property type="molecule type" value="Genomic_DNA"/>
</dbReference>
<dbReference type="EC" id="2.7.7.60" evidence="7"/>
<dbReference type="GO" id="GO:0019288">
    <property type="term" value="P:isopentenyl diphosphate biosynthetic process, methylerythritol 4-phosphate pathway"/>
    <property type="evidence" value="ECO:0007669"/>
    <property type="project" value="UniProtKB-UniRule"/>
</dbReference>
<dbReference type="InterPro" id="IPR034683">
    <property type="entry name" value="IspD/TarI"/>
</dbReference>
<dbReference type="PANTHER" id="PTHR32125">
    <property type="entry name" value="2-C-METHYL-D-ERYTHRITOL 4-PHOSPHATE CYTIDYLYLTRANSFERASE, CHLOROPLASTIC"/>
    <property type="match status" value="1"/>
</dbReference>
<protein>
    <recommendedName>
        <fullName evidence="7">2-C-methyl-D-erythritol 4-phosphate cytidylyltransferase</fullName>
        <ecNumber evidence="7">2.7.7.60</ecNumber>
    </recommendedName>
    <alternativeName>
        <fullName evidence="7">4-diphosphocytidyl-2C-methyl-D-erythritol synthase</fullName>
    </alternativeName>
    <alternativeName>
        <fullName evidence="7">MEP cytidylyltransferase</fullName>
        <shortName evidence="7">MCT</shortName>
    </alternativeName>
</protein>
<comment type="function">
    <text evidence="7">Catalyzes the formation of 4-diphosphocytidyl-2-C-methyl-D-erythritol from CTP and 2-C-methyl-D-erythritol 4-phosphate (MEP).</text>
</comment>
<dbReference type="HAMAP" id="MF_00108">
    <property type="entry name" value="IspD"/>
    <property type="match status" value="1"/>
</dbReference>
<dbReference type="Gene3D" id="3.90.550.10">
    <property type="entry name" value="Spore Coat Polysaccharide Biosynthesis Protein SpsA, Chain A"/>
    <property type="match status" value="1"/>
</dbReference>
<feature type="site" description="Transition state stabilizer" evidence="7">
    <location>
        <position position="15"/>
    </location>
</feature>
<dbReference type="CDD" id="cd02516">
    <property type="entry name" value="CDP-ME_synthetase"/>
    <property type="match status" value="1"/>
</dbReference>
<dbReference type="SUPFAM" id="SSF53448">
    <property type="entry name" value="Nucleotide-diphospho-sugar transferases"/>
    <property type="match status" value="1"/>
</dbReference>
<feature type="site" description="Positions MEP for the nucleophilic attack" evidence="7">
    <location>
        <position position="152"/>
    </location>
</feature>
<feature type="site" description="Positions MEP for the nucleophilic attack" evidence="7">
    <location>
        <position position="208"/>
    </location>
</feature>
<keyword evidence="4 7" id="KW-0808">Transferase</keyword>
<evidence type="ECO:0000256" key="6">
    <source>
        <dbReference type="ARBA" id="ARBA00023229"/>
    </source>
</evidence>
<dbReference type="AlphaFoldDB" id="A0A921FV46"/>
<evidence type="ECO:0000313" key="8">
    <source>
        <dbReference type="EMBL" id="HJF30308.1"/>
    </source>
</evidence>
<evidence type="ECO:0000313" key="9">
    <source>
        <dbReference type="Proteomes" id="UP000698173"/>
    </source>
</evidence>
<dbReference type="InterPro" id="IPR029044">
    <property type="entry name" value="Nucleotide-diphossugar_trans"/>
</dbReference>
<comment type="caution">
    <text evidence="8">The sequence shown here is derived from an EMBL/GenBank/DDBJ whole genome shotgun (WGS) entry which is preliminary data.</text>
</comment>
<accession>A0A921FV46</accession>
<evidence type="ECO:0000256" key="2">
    <source>
        <dbReference type="ARBA" id="ARBA00004787"/>
    </source>
</evidence>
<dbReference type="PROSITE" id="PS01295">
    <property type="entry name" value="ISPD"/>
    <property type="match status" value="1"/>
</dbReference>
<comment type="pathway">
    <text evidence="2 7">Isoprenoid biosynthesis; isopentenyl diphosphate biosynthesis via DXP pathway; isopentenyl diphosphate from 1-deoxy-D-xylulose 5-phosphate: step 2/6.</text>
</comment>
<proteinExistence type="inferred from homology"/>
<dbReference type="InterPro" id="IPR001228">
    <property type="entry name" value="IspD"/>
</dbReference>
<reference evidence="8" key="1">
    <citation type="journal article" date="2021" name="PeerJ">
        <title>Extensive microbial diversity within the chicken gut microbiome revealed by metagenomics and culture.</title>
        <authorList>
            <person name="Gilroy R."/>
            <person name="Ravi A."/>
            <person name="Getino M."/>
            <person name="Pursley I."/>
            <person name="Horton D.L."/>
            <person name="Alikhan N.F."/>
            <person name="Baker D."/>
            <person name="Gharbi K."/>
            <person name="Hall N."/>
            <person name="Watson M."/>
            <person name="Adriaenssens E.M."/>
            <person name="Foster-Nyarko E."/>
            <person name="Jarju S."/>
            <person name="Secka A."/>
            <person name="Antonio M."/>
            <person name="Oren A."/>
            <person name="Chaudhuri R.R."/>
            <person name="La Ragione R."/>
            <person name="Hildebrand F."/>
            <person name="Pallen M.J."/>
        </authorList>
    </citation>
    <scope>NUCLEOTIDE SEQUENCE</scope>
    <source>
        <strain evidence="8">CHK171-7178</strain>
    </source>
</reference>
<gene>
    <name evidence="7 8" type="primary">ispD</name>
    <name evidence="8" type="ORF">K8V56_00840</name>
</gene>
<dbReference type="FunFam" id="3.90.550.10:FF:000003">
    <property type="entry name" value="2-C-methyl-D-erythritol 4-phosphate cytidylyltransferase"/>
    <property type="match status" value="1"/>
</dbReference>
<reference evidence="8" key="2">
    <citation type="submission" date="2021-09" db="EMBL/GenBank/DDBJ databases">
        <authorList>
            <person name="Gilroy R."/>
        </authorList>
    </citation>
    <scope>NUCLEOTIDE SEQUENCE</scope>
    <source>
        <strain evidence="8">CHK171-7178</strain>
    </source>
</reference>
<evidence type="ECO:0000256" key="5">
    <source>
        <dbReference type="ARBA" id="ARBA00022695"/>
    </source>
</evidence>
<organism evidence="8 9">
    <name type="scientific">Sporosarcina psychrophila</name>
    <name type="common">Bacillus psychrophilus</name>
    <dbReference type="NCBI Taxonomy" id="1476"/>
    <lineage>
        <taxon>Bacteria</taxon>
        <taxon>Bacillati</taxon>
        <taxon>Bacillota</taxon>
        <taxon>Bacilli</taxon>
        <taxon>Bacillales</taxon>
        <taxon>Caryophanaceae</taxon>
        <taxon>Sporosarcina</taxon>
    </lineage>
</organism>
<dbReference type="NCBIfam" id="TIGR00453">
    <property type="entry name" value="ispD"/>
    <property type="match status" value="1"/>
</dbReference>
<comment type="similarity">
    <text evidence="3 7">Belongs to the IspD/TarI cytidylyltransferase family. IspD subfamily.</text>
</comment>
<comment type="catalytic activity">
    <reaction evidence="1 7">
        <text>2-C-methyl-D-erythritol 4-phosphate + CTP + H(+) = 4-CDP-2-C-methyl-D-erythritol + diphosphate</text>
        <dbReference type="Rhea" id="RHEA:13429"/>
        <dbReference type="ChEBI" id="CHEBI:15378"/>
        <dbReference type="ChEBI" id="CHEBI:33019"/>
        <dbReference type="ChEBI" id="CHEBI:37563"/>
        <dbReference type="ChEBI" id="CHEBI:57823"/>
        <dbReference type="ChEBI" id="CHEBI:58262"/>
        <dbReference type="EC" id="2.7.7.60"/>
    </reaction>
</comment>
<evidence type="ECO:0000256" key="7">
    <source>
        <dbReference type="HAMAP-Rule" id="MF_00108"/>
    </source>
</evidence>
<dbReference type="PANTHER" id="PTHR32125:SF4">
    <property type="entry name" value="2-C-METHYL-D-ERYTHRITOL 4-PHOSPHATE CYTIDYLYLTRANSFERASE, CHLOROPLASTIC"/>
    <property type="match status" value="1"/>
</dbReference>
<dbReference type="InterPro" id="IPR050088">
    <property type="entry name" value="IspD/TarI_cytidylyltransf_bact"/>
</dbReference>
<name>A0A921FV46_SPOPS</name>
<dbReference type="GO" id="GO:0050518">
    <property type="term" value="F:2-C-methyl-D-erythritol 4-phosphate cytidylyltransferase activity"/>
    <property type="evidence" value="ECO:0007669"/>
    <property type="project" value="UniProtKB-UniRule"/>
</dbReference>
<dbReference type="InterPro" id="IPR018294">
    <property type="entry name" value="ISPD_synthase_CS"/>
</dbReference>
<dbReference type="Pfam" id="PF01128">
    <property type="entry name" value="IspD"/>
    <property type="match status" value="1"/>
</dbReference>
<evidence type="ECO:0000256" key="4">
    <source>
        <dbReference type="ARBA" id="ARBA00022679"/>
    </source>
</evidence>
<keyword evidence="5 7" id="KW-0548">Nucleotidyltransferase</keyword>
<evidence type="ECO:0000256" key="1">
    <source>
        <dbReference type="ARBA" id="ARBA00001282"/>
    </source>
</evidence>
<sequence length="237" mass="26498">MNYTVMMPAAGSGQRMGAGYNKLFLKLDDKPILIHTLDVFEGDPACEGIILAVKSDEREYIQALLEEFAIRKVTALVDGGGERQDSVAACMKVYDKDGIVLVHDAARPFIRLSVIAELVKVANEHGAAIAGVRAKDTMKYAKDGVVEQTVDRGKLWVIQTPQAFRYALLKRSSEEAQAQGFLGTDESMLVERFGQPVHIVESTYDNVKMTTQEDLLFGEILLRRRQEDFNDSHRTRF</sequence>
<feature type="site" description="Transition state stabilizer" evidence="7">
    <location>
        <position position="22"/>
    </location>
</feature>